<dbReference type="RefSeq" id="XP_005839645.1">
    <property type="nucleotide sequence ID" value="XM_005839588.1"/>
</dbReference>
<organism evidence="1">
    <name type="scientific">Guillardia theta (strain CCMP2712)</name>
    <name type="common">Cryptophyte</name>
    <dbReference type="NCBI Taxonomy" id="905079"/>
    <lineage>
        <taxon>Eukaryota</taxon>
        <taxon>Cryptophyceae</taxon>
        <taxon>Pyrenomonadales</taxon>
        <taxon>Geminigeraceae</taxon>
        <taxon>Guillardia</taxon>
    </lineage>
</organism>
<dbReference type="GeneID" id="17309460"/>
<reference evidence="3" key="2">
    <citation type="submission" date="2012-11" db="EMBL/GenBank/DDBJ databases">
        <authorList>
            <person name="Kuo A."/>
            <person name="Curtis B.A."/>
            <person name="Tanifuji G."/>
            <person name="Burki F."/>
            <person name="Gruber A."/>
            <person name="Irimia M."/>
            <person name="Maruyama S."/>
            <person name="Arias M.C."/>
            <person name="Ball S.G."/>
            <person name="Gile G.H."/>
            <person name="Hirakawa Y."/>
            <person name="Hopkins J.F."/>
            <person name="Rensing S.A."/>
            <person name="Schmutz J."/>
            <person name="Symeonidi A."/>
            <person name="Elias M."/>
            <person name="Eveleigh R.J."/>
            <person name="Herman E.K."/>
            <person name="Klute M.J."/>
            <person name="Nakayama T."/>
            <person name="Obornik M."/>
            <person name="Reyes-Prieto A."/>
            <person name="Armbrust E.V."/>
            <person name="Aves S.J."/>
            <person name="Beiko R.G."/>
            <person name="Coutinho P."/>
            <person name="Dacks J.B."/>
            <person name="Durnford D.G."/>
            <person name="Fast N.M."/>
            <person name="Green B.R."/>
            <person name="Grisdale C."/>
            <person name="Hempe F."/>
            <person name="Henrissat B."/>
            <person name="Hoppner M.P."/>
            <person name="Ishida K.-I."/>
            <person name="Kim E."/>
            <person name="Koreny L."/>
            <person name="Kroth P.G."/>
            <person name="Liu Y."/>
            <person name="Malik S.-B."/>
            <person name="Maier U.G."/>
            <person name="McRose D."/>
            <person name="Mock T."/>
            <person name="Neilson J.A."/>
            <person name="Onodera N.T."/>
            <person name="Poole A.M."/>
            <person name="Pritham E.J."/>
            <person name="Richards T.A."/>
            <person name="Rocap G."/>
            <person name="Roy S.W."/>
            <person name="Sarai C."/>
            <person name="Schaack S."/>
            <person name="Shirato S."/>
            <person name="Slamovits C.H."/>
            <person name="Spencer D.F."/>
            <person name="Suzuki S."/>
            <person name="Worden A.Z."/>
            <person name="Zauner S."/>
            <person name="Barry K."/>
            <person name="Bell C."/>
            <person name="Bharti A.K."/>
            <person name="Crow J.A."/>
            <person name="Grimwood J."/>
            <person name="Kramer R."/>
            <person name="Lindquist E."/>
            <person name="Lucas S."/>
            <person name="Salamov A."/>
            <person name="McFadden G.I."/>
            <person name="Lane C.E."/>
            <person name="Keeling P.J."/>
            <person name="Gray M.W."/>
            <person name="Grigoriev I.V."/>
            <person name="Archibald J.M."/>
        </authorList>
    </citation>
    <scope>NUCLEOTIDE SEQUENCE</scope>
    <source>
        <strain evidence="3">CCMP2712</strain>
    </source>
</reference>
<dbReference type="Proteomes" id="UP000011087">
    <property type="component" value="Unassembled WGS sequence"/>
</dbReference>
<protein>
    <recommendedName>
        <fullName evidence="4">Armadillo repeat-containing domain-containing protein</fullName>
    </recommendedName>
</protein>
<accession>L1JWS4</accession>
<dbReference type="AlphaFoldDB" id="L1JWS4"/>
<dbReference type="InterPro" id="IPR011989">
    <property type="entry name" value="ARM-like"/>
</dbReference>
<evidence type="ECO:0000313" key="1">
    <source>
        <dbReference type="EMBL" id="EKX52665.1"/>
    </source>
</evidence>
<name>L1JWS4_GUITC</name>
<sequence length="199" mass="21266">MAISGTPSRILFGFCPPVSQTPSASAAPCTSIFAGERTSHCHEGHKLSSLIGNAAVRPGTACPLDAAIRVLQLKSDHEELCLAANSIANFALRPEFQRKLATYPALKTLVDCLLSTEDESVKRFLSMAIGRLAANRALVSNLIQDPELVDALLKIAADHSSGNWRQPARTLAIMAAKAPEELQGKFCTSSMLAIIKNLL</sequence>
<proteinExistence type="predicted"/>
<dbReference type="SUPFAM" id="SSF48371">
    <property type="entry name" value="ARM repeat"/>
    <property type="match status" value="1"/>
</dbReference>
<keyword evidence="3" id="KW-1185">Reference proteome</keyword>
<dbReference type="EMBL" id="JH992972">
    <property type="protein sequence ID" value="EKX52665.1"/>
    <property type="molecule type" value="Genomic_DNA"/>
</dbReference>
<dbReference type="InterPro" id="IPR016024">
    <property type="entry name" value="ARM-type_fold"/>
</dbReference>
<dbReference type="PaxDb" id="55529-EKX52665"/>
<evidence type="ECO:0000313" key="2">
    <source>
        <dbReference type="EnsemblProtists" id="EKX52665"/>
    </source>
</evidence>
<gene>
    <name evidence="1" type="ORF">GUITHDRAFT_150617</name>
</gene>
<dbReference type="Gene3D" id="1.25.10.10">
    <property type="entry name" value="Leucine-rich Repeat Variant"/>
    <property type="match status" value="1"/>
</dbReference>
<evidence type="ECO:0008006" key="4">
    <source>
        <dbReference type="Google" id="ProtNLM"/>
    </source>
</evidence>
<dbReference type="HOGENOM" id="CLU_1375413_0_0_1"/>
<dbReference type="EnsemblProtists" id="EKX52665">
    <property type="protein sequence ID" value="EKX52665"/>
    <property type="gene ID" value="GUITHDRAFT_150617"/>
</dbReference>
<evidence type="ECO:0000313" key="3">
    <source>
        <dbReference type="Proteomes" id="UP000011087"/>
    </source>
</evidence>
<reference evidence="1 3" key="1">
    <citation type="journal article" date="2012" name="Nature">
        <title>Algal genomes reveal evolutionary mosaicism and the fate of nucleomorphs.</title>
        <authorList>
            <consortium name="DOE Joint Genome Institute"/>
            <person name="Curtis B.A."/>
            <person name="Tanifuji G."/>
            <person name="Burki F."/>
            <person name="Gruber A."/>
            <person name="Irimia M."/>
            <person name="Maruyama S."/>
            <person name="Arias M.C."/>
            <person name="Ball S.G."/>
            <person name="Gile G.H."/>
            <person name="Hirakawa Y."/>
            <person name="Hopkins J.F."/>
            <person name="Kuo A."/>
            <person name="Rensing S.A."/>
            <person name="Schmutz J."/>
            <person name="Symeonidi A."/>
            <person name="Elias M."/>
            <person name="Eveleigh R.J."/>
            <person name="Herman E.K."/>
            <person name="Klute M.J."/>
            <person name="Nakayama T."/>
            <person name="Obornik M."/>
            <person name="Reyes-Prieto A."/>
            <person name="Armbrust E.V."/>
            <person name="Aves S.J."/>
            <person name="Beiko R.G."/>
            <person name="Coutinho P."/>
            <person name="Dacks J.B."/>
            <person name="Durnford D.G."/>
            <person name="Fast N.M."/>
            <person name="Green B.R."/>
            <person name="Grisdale C.J."/>
            <person name="Hempel F."/>
            <person name="Henrissat B."/>
            <person name="Hoppner M.P."/>
            <person name="Ishida K."/>
            <person name="Kim E."/>
            <person name="Koreny L."/>
            <person name="Kroth P.G."/>
            <person name="Liu Y."/>
            <person name="Malik S.B."/>
            <person name="Maier U.G."/>
            <person name="McRose D."/>
            <person name="Mock T."/>
            <person name="Neilson J.A."/>
            <person name="Onodera N.T."/>
            <person name="Poole A.M."/>
            <person name="Pritham E.J."/>
            <person name="Richards T.A."/>
            <person name="Rocap G."/>
            <person name="Roy S.W."/>
            <person name="Sarai C."/>
            <person name="Schaack S."/>
            <person name="Shirato S."/>
            <person name="Slamovits C.H."/>
            <person name="Spencer D.F."/>
            <person name="Suzuki S."/>
            <person name="Worden A.Z."/>
            <person name="Zauner S."/>
            <person name="Barry K."/>
            <person name="Bell C."/>
            <person name="Bharti A.K."/>
            <person name="Crow J.A."/>
            <person name="Grimwood J."/>
            <person name="Kramer R."/>
            <person name="Lindquist E."/>
            <person name="Lucas S."/>
            <person name="Salamov A."/>
            <person name="McFadden G.I."/>
            <person name="Lane C.E."/>
            <person name="Keeling P.J."/>
            <person name="Gray M.W."/>
            <person name="Grigoriev I.V."/>
            <person name="Archibald J.M."/>
        </authorList>
    </citation>
    <scope>NUCLEOTIDE SEQUENCE</scope>
    <source>
        <strain evidence="1 3">CCMP2712</strain>
    </source>
</reference>
<feature type="non-terminal residue" evidence="1">
    <location>
        <position position="199"/>
    </location>
</feature>
<dbReference type="KEGG" id="gtt:GUITHDRAFT_150617"/>
<reference evidence="2" key="3">
    <citation type="submission" date="2016-03" db="UniProtKB">
        <authorList>
            <consortium name="EnsemblProtists"/>
        </authorList>
    </citation>
    <scope>IDENTIFICATION</scope>
</reference>